<dbReference type="CDD" id="cd10928">
    <property type="entry name" value="CE4_u4"/>
    <property type="match status" value="1"/>
</dbReference>
<dbReference type="EMBL" id="MKIM01000020">
    <property type="protein sequence ID" value="OLP46498.1"/>
    <property type="molecule type" value="Genomic_DNA"/>
</dbReference>
<evidence type="ECO:0000256" key="4">
    <source>
        <dbReference type="ARBA" id="ARBA00032976"/>
    </source>
</evidence>
<sequence>MSEERLKQRLDDLASQGQQVTFWLRDDDAVEPTPALETLLQLTRRYNIPLTLAVIPQHTGAALVDRLAQEPALCVTVHGWSHVNHATPPEKKQELGLQRPAAVVLGELKAGFDKLQDLYGAHFLPMLVPPWNRIDKTLVPALSALGFSALSVFGREKVPTPMRLLNTHVDVMDWRGTGGGRDADVLFAEVADWLAPDAEPLKALGLLTHHLVHDAAVWRFLERLFQLTHDHPSCRWMSAGDILSND</sequence>
<evidence type="ECO:0000256" key="1">
    <source>
        <dbReference type="ARBA" id="ARBA00003236"/>
    </source>
</evidence>
<evidence type="ECO:0000256" key="3">
    <source>
        <dbReference type="ARBA" id="ARBA00020071"/>
    </source>
</evidence>
<dbReference type="InterPro" id="IPR011330">
    <property type="entry name" value="Glyco_hydro/deAcase_b/a-brl"/>
</dbReference>
<comment type="similarity">
    <text evidence="2">Belongs to the polysaccharide deacetylase family.</text>
</comment>
<keyword evidence="7" id="KW-1185">Reference proteome</keyword>
<dbReference type="AlphaFoldDB" id="A0A1Q8ZWN2"/>
<comment type="function">
    <text evidence="1">Is involved in generating a small heat-stable compound (Nod), an acylated oligomer of N-acetylglucosamine, that stimulates mitosis in various plant protoplasts.</text>
</comment>
<dbReference type="InterPro" id="IPR049591">
    <property type="entry name" value="CE4_u4-like"/>
</dbReference>
<dbReference type="SUPFAM" id="SSF88713">
    <property type="entry name" value="Glycoside hydrolase/deacetylase"/>
    <property type="match status" value="1"/>
</dbReference>
<comment type="caution">
    <text evidence="6">The sequence shown here is derived from an EMBL/GenBank/DDBJ whole genome shotgun (WGS) entry which is preliminary data.</text>
</comment>
<evidence type="ECO:0000259" key="5">
    <source>
        <dbReference type="Pfam" id="PF01522"/>
    </source>
</evidence>
<evidence type="ECO:0000313" key="6">
    <source>
        <dbReference type="EMBL" id="OLP46498.1"/>
    </source>
</evidence>
<accession>A0A1Q8ZWN2</accession>
<dbReference type="Gene3D" id="3.20.20.370">
    <property type="entry name" value="Glycoside hydrolase/deacetylase"/>
    <property type="match status" value="1"/>
</dbReference>
<evidence type="ECO:0000256" key="2">
    <source>
        <dbReference type="ARBA" id="ARBA00010973"/>
    </source>
</evidence>
<gene>
    <name evidence="6" type="ORF">BJF95_15965</name>
</gene>
<organism evidence="6 7">
    <name type="scientific">Rhizobium oryziradicis</name>
    <dbReference type="NCBI Taxonomy" id="1867956"/>
    <lineage>
        <taxon>Bacteria</taxon>
        <taxon>Pseudomonadati</taxon>
        <taxon>Pseudomonadota</taxon>
        <taxon>Alphaproteobacteria</taxon>
        <taxon>Hyphomicrobiales</taxon>
        <taxon>Rhizobiaceae</taxon>
        <taxon>Rhizobium/Agrobacterium group</taxon>
        <taxon>Rhizobium</taxon>
    </lineage>
</organism>
<protein>
    <recommendedName>
        <fullName evidence="3">Chitooligosaccharide deacetylase</fullName>
    </recommendedName>
    <alternativeName>
        <fullName evidence="4">Nodulation protein B</fullName>
    </alternativeName>
</protein>
<dbReference type="RefSeq" id="WP_075637775.1">
    <property type="nucleotide sequence ID" value="NZ_MKIM01000020.1"/>
</dbReference>
<dbReference type="Proteomes" id="UP000186894">
    <property type="component" value="Unassembled WGS sequence"/>
</dbReference>
<dbReference type="STRING" id="1867956.BJF95_15965"/>
<dbReference type="GO" id="GO:0016810">
    <property type="term" value="F:hydrolase activity, acting on carbon-nitrogen (but not peptide) bonds"/>
    <property type="evidence" value="ECO:0007669"/>
    <property type="project" value="InterPro"/>
</dbReference>
<feature type="domain" description="NodB homology" evidence="5">
    <location>
        <begin position="28"/>
        <end position="148"/>
    </location>
</feature>
<name>A0A1Q8ZWN2_9HYPH</name>
<dbReference type="OrthoDB" id="6086702at2"/>
<dbReference type="Pfam" id="PF01522">
    <property type="entry name" value="Polysacc_deac_1"/>
    <property type="match status" value="1"/>
</dbReference>
<evidence type="ECO:0000313" key="7">
    <source>
        <dbReference type="Proteomes" id="UP000186894"/>
    </source>
</evidence>
<reference evidence="6 7" key="1">
    <citation type="submission" date="2016-09" db="EMBL/GenBank/DDBJ databases">
        <title>Rhizobium oryziradicis sp. nov., isolated from the root of rice.</title>
        <authorList>
            <person name="Zhao J."/>
            <person name="Zhang X."/>
        </authorList>
    </citation>
    <scope>NUCLEOTIDE SEQUENCE [LARGE SCALE GENOMIC DNA]</scope>
    <source>
        <strain evidence="6 7">N19</strain>
    </source>
</reference>
<dbReference type="GO" id="GO:0005975">
    <property type="term" value="P:carbohydrate metabolic process"/>
    <property type="evidence" value="ECO:0007669"/>
    <property type="project" value="InterPro"/>
</dbReference>
<dbReference type="InterPro" id="IPR002509">
    <property type="entry name" value="NODB_dom"/>
</dbReference>
<proteinExistence type="inferred from homology"/>